<dbReference type="InterPro" id="IPR003593">
    <property type="entry name" value="AAA+_ATPase"/>
</dbReference>
<keyword evidence="3" id="KW-1185">Reference proteome</keyword>
<dbReference type="PANTHER" id="PTHR43581:SF4">
    <property type="entry name" value="ATP_GTP PHOSPHATASE"/>
    <property type="match status" value="1"/>
</dbReference>
<dbReference type="InterPro" id="IPR027417">
    <property type="entry name" value="P-loop_NTPase"/>
</dbReference>
<dbReference type="Pfam" id="PF13304">
    <property type="entry name" value="AAA_21"/>
    <property type="match status" value="1"/>
</dbReference>
<gene>
    <name evidence="2" type="ORF">GCM10022256_18020</name>
</gene>
<evidence type="ECO:0000313" key="3">
    <source>
        <dbReference type="Proteomes" id="UP001501594"/>
    </source>
</evidence>
<sequence length="441" mass="47805">MNATNDWRIDNLEVSNFRCFEQFAIDFHPALTVLVGVNGAGKTAVLDCLAIMLSTVLRQFDGPTRGFTLGDAREVPYDLRSKDGLARMEPQFPVSAKVNATLAGEATWWLRVRQSAGGRTSWADRNTHVGAVSTRVWQQSELGQPSAPLLPVIALYGVERLLGVRKAAGTISKSRSGAYAAALEGKSDLARLSAYIKALTLTEFVADRRGENADAASNQLEAISLACNQVLEGTGWSNPEWSPLVEELTLQHQTRGTLPLSFLSSGIKIAVGLVIDLVSRIARANPRTGANSLLRQAPGIVLIDEVDLHLHPTWQQRILPQLREVFPGLQFIVTTHSPQVLSTVPAQNIRVIDGSSVRLVDFSAGLRSDIVMDKVLGTSPEPDLPINKRLDDYMSLVAAGKGESPEASALRDKLEDELGGVRNVPKLAEADAEIAFYDLEG</sequence>
<dbReference type="InterPro" id="IPR003959">
    <property type="entry name" value="ATPase_AAA_core"/>
</dbReference>
<dbReference type="SMART" id="SM00382">
    <property type="entry name" value="AAA"/>
    <property type="match status" value="1"/>
</dbReference>
<name>A0ABP8E1T1_9MICO</name>
<evidence type="ECO:0000313" key="2">
    <source>
        <dbReference type="EMBL" id="GAA4266190.1"/>
    </source>
</evidence>
<dbReference type="Proteomes" id="UP001501594">
    <property type="component" value="Unassembled WGS sequence"/>
</dbReference>
<organism evidence="2 3">
    <name type="scientific">Frondihabitans peucedani</name>
    <dbReference type="NCBI Taxonomy" id="598626"/>
    <lineage>
        <taxon>Bacteria</taxon>
        <taxon>Bacillati</taxon>
        <taxon>Actinomycetota</taxon>
        <taxon>Actinomycetes</taxon>
        <taxon>Micrococcales</taxon>
        <taxon>Microbacteriaceae</taxon>
        <taxon>Frondihabitans</taxon>
    </lineage>
</organism>
<dbReference type="Pfam" id="PF13476">
    <property type="entry name" value="AAA_23"/>
    <property type="match status" value="1"/>
</dbReference>
<dbReference type="EMBL" id="BAABAU010000001">
    <property type="protein sequence ID" value="GAA4266190.1"/>
    <property type="molecule type" value="Genomic_DNA"/>
</dbReference>
<protein>
    <submittedName>
        <fullName evidence="2">AAA family ATPase</fullName>
    </submittedName>
</protein>
<dbReference type="RefSeq" id="WP_344795191.1">
    <property type="nucleotide sequence ID" value="NZ_BAABAU010000001.1"/>
</dbReference>
<evidence type="ECO:0000259" key="1">
    <source>
        <dbReference type="SMART" id="SM00382"/>
    </source>
</evidence>
<reference evidence="3" key="1">
    <citation type="journal article" date="2019" name="Int. J. Syst. Evol. Microbiol.">
        <title>The Global Catalogue of Microorganisms (GCM) 10K type strain sequencing project: providing services to taxonomists for standard genome sequencing and annotation.</title>
        <authorList>
            <consortium name="The Broad Institute Genomics Platform"/>
            <consortium name="The Broad Institute Genome Sequencing Center for Infectious Disease"/>
            <person name="Wu L."/>
            <person name="Ma J."/>
        </authorList>
    </citation>
    <scope>NUCLEOTIDE SEQUENCE [LARGE SCALE GENOMIC DNA]</scope>
    <source>
        <strain evidence="3">JCM 17442</strain>
    </source>
</reference>
<dbReference type="InterPro" id="IPR051396">
    <property type="entry name" value="Bact_Antivir_Def_Nuclease"/>
</dbReference>
<dbReference type="Gene3D" id="3.40.50.300">
    <property type="entry name" value="P-loop containing nucleotide triphosphate hydrolases"/>
    <property type="match status" value="2"/>
</dbReference>
<accession>A0ABP8E1T1</accession>
<dbReference type="InterPro" id="IPR038729">
    <property type="entry name" value="Rad50/SbcC_AAA"/>
</dbReference>
<proteinExistence type="predicted"/>
<dbReference type="PANTHER" id="PTHR43581">
    <property type="entry name" value="ATP/GTP PHOSPHATASE"/>
    <property type="match status" value="1"/>
</dbReference>
<comment type="caution">
    <text evidence="2">The sequence shown here is derived from an EMBL/GenBank/DDBJ whole genome shotgun (WGS) entry which is preliminary data.</text>
</comment>
<dbReference type="CDD" id="cd00267">
    <property type="entry name" value="ABC_ATPase"/>
    <property type="match status" value="1"/>
</dbReference>
<dbReference type="SUPFAM" id="SSF52540">
    <property type="entry name" value="P-loop containing nucleoside triphosphate hydrolases"/>
    <property type="match status" value="1"/>
</dbReference>
<feature type="domain" description="AAA+ ATPase" evidence="1">
    <location>
        <begin position="28"/>
        <end position="376"/>
    </location>
</feature>